<accession>A0A7S3NK99</accession>
<feature type="region of interest" description="Disordered" evidence="1">
    <location>
        <begin position="39"/>
        <end position="59"/>
    </location>
</feature>
<feature type="compositionally biased region" description="Basic and acidic residues" evidence="1">
    <location>
        <begin position="44"/>
        <end position="59"/>
    </location>
</feature>
<reference evidence="2" key="1">
    <citation type="submission" date="2021-01" db="EMBL/GenBank/DDBJ databases">
        <authorList>
            <person name="Corre E."/>
            <person name="Pelletier E."/>
            <person name="Niang G."/>
            <person name="Scheremetjew M."/>
            <person name="Finn R."/>
            <person name="Kale V."/>
            <person name="Holt S."/>
            <person name="Cochrane G."/>
            <person name="Meng A."/>
            <person name="Brown T."/>
            <person name="Cohen L."/>
        </authorList>
    </citation>
    <scope>NUCLEOTIDE SEQUENCE</scope>
    <source>
        <strain evidence="2">CCMP1510</strain>
    </source>
</reference>
<dbReference type="EMBL" id="HBIJ01009304">
    <property type="protein sequence ID" value="CAE0365793.1"/>
    <property type="molecule type" value="Transcribed_RNA"/>
</dbReference>
<sequence length="485" mass="57196">MFVHVDTGAIWDKNSPRDNKKYKLKARLTRMIERRGFWKQPTTEQKKEHEEDSEAKRDWERQNKEALSFENAGIAFDAVKSNWAWFECFVLKYHPTHTFAEKIRGWEKLEGEFDEPVSTQLVYSIIKCIMRKKGVFEDGSNIPGMGNMYPSVKNLCYAISKMHYILRNIPDPTKDFTITRETEKWKKQHRTNYHRGFDAHEGLLTIYAAISTMPHWTEQKKVQAMAMSLYTFHHGHRISENAQYCLMMDDISLPRYASAYDSEHFPMFINVIYRNWKARKASEKGLEYPQQFHRNPFDIRADPVYWILAWMDVAEHAPNQGPLFGQHETVRNGGGIRKAHHKIKDDKGIEIWYTEDERRVNWTDLQVRTIFLNIIDRCAELSPWECEGDEDWTLIKPHDWRVAFVSWVARCNGDAIYARKGARFADHSTDFYMYWNLGAIKRDQYVIENVEDPIWTFNPFPPQGVTYSGTRVARQGRPTLMPRSS</sequence>
<protein>
    <submittedName>
        <fullName evidence="2">Uncharacterized protein</fullName>
    </submittedName>
</protein>
<name>A0A7S3NK99_9STRA</name>
<evidence type="ECO:0000256" key="1">
    <source>
        <dbReference type="SAM" id="MobiDB-lite"/>
    </source>
</evidence>
<proteinExistence type="predicted"/>
<dbReference type="AlphaFoldDB" id="A0A7S3NK99"/>
<organism evidence="2">
    <name type="scientific">Aureoumbra lagunensis</name>
    <dbReference type="NCBI Taxonomy" id="44058"/>
    <lineage>
        <taxon>Eukaryota</taxon>
        <taxon>Sar</taxon>
        <taxon>Stramenopiles</taxon>
        <taxon>Ochrophyta</taxon>
        <taxon>Pelagophyceae</taxon>
        <taxon>Pelagomonadales</taxon>
        <taxon>Aureoumbra</taxon>
    </lineage>
</organism>
<gene>
    <name evidence="2" type="ORF">ALAG00032_LOCUS6537</name>
</gene>
<evidence type="ECO:0000313" key="2">
    <source>
        <dbReference type="EMBL" id="CAE0365793.1"/>
    </source>
</evidence>